<sequence length="404" mass="41965">MNELPYPGPASPASIRSAALLAGLLGLPNLAVLDRVIAVWSGGMAAASPVFWACALVYLIALAALLAWLRSPQGLGTGGRWGAAAMIGVAVLATALAYPEVDSGRFGFTSDRDEALDVGVRQMLAGGNPYDCRVLPGEHRACLDTGNPIGPLPGALLLATPFVLALGFSAWQTPFWLAAFVVLVRRRSGADAASRAGWLMLLALPIVLAELLTGGDLLANALWIACGCLLLLELRRGSRWLYPLAALFGLMLAGRSVFVLVLPVLCMALQRRHGWAPATGAALLMLIAFGALAAWFYPAADGSFGPLDVQQKLRAAGGDWGQALVGILSVSVAVGLALCGGHWPRDMAISLIVPGLGAVVLYSLQVGLPTFSFYGWYLLAATPFALLAAMGSSGASRSTPPDPG</sequence>
<keyword evidence="1" id="KW-0472">Membrane</keyword>
<feature type="transmembrane region" description="Helical" evidence="1">
    <location>
        <begin position="49"/>
        <end position="69"/>
    </location>
</feature>
<feature type="transmembrane region" description="Helical" evidence="1">
    <location>
        <begin position="81"/>
        <end position="98"/>
    </location>
</feature>
<dbReference type="EMBL" id="JALNMH010000006">
    <property type="protein sequence ID" value="MCK7593613.1"/>
    <property type="molecule type" value="Genomic_DNA"/>
</dbReference>
<keyword evidence="1" id="KW-0812">Transmembrane</keyword>
<dbReference type="Proteomes" id="UP001431449">
    <property type="component" value="Unassembled WGS sequence"/>
</dbReference>
<reference evidence="2" key="1">
    <citation type="submission" date="2022-04" db="EMBL/GenBank/DDBJ databases">
        <title>Lysobacter sp. CAU 1642 isolated from sea sand.</title>
        <authorList>
            <person name="Kim W."/>
        </authorList>
    </citation>
    <scope>NUCLEOTIDE SEQUENCE</scope>
    <source>
        <strain evidence="2">CAU 1642</strain>
    </source>
</reference>
<evidence type="ECO:0000313" key="3">
    <source>
        <dbReference type="Proteomes" id="UP001431449"/>
    </source>
</evidence>
<evidence type="ECO:0008006" key="4">
    <source>
        <dbReference type="Google" id="ProtNLM"/>
    </source>
</evidence>
<evidence type="ECO:0000256" key="1">
    <source>
        <dbReference type="SAM" id="Phobius"/>
    </source>
</evidence>
<organism evidence="2 3">
    <name type="scientific">Pseudomarimonas salicorniae</name>
    <dbReference type="NCBI Taxonomy" id="2933270"/>
    <lineage>
        <taxon>Bacteria</taxon>
        <taxon>Pseudomonadati</taxon>
        <taxon>Pseudomonadota</taxon>
        <taxon>Gammaproteobacteria</taxon>
        <taxon>Lysobacterales</taxon>
        <taxon>Lysobacteraceae</taxon>
        <taxon>Pseudomarimonas</taxon>
    </lineage>
</organism>
<comment type="caution">
    <text evidence="2">The sequence shown here is derived from an EMBL/GenBank/DDBJ whole genome shotgun (WGS) entry which is preliminary data.</text>
</comment>
<proteinExistence type="predicted"/>
<evidence type="ECO:0000313" key="2">
    <source>
        <dbReference type="EMBL" id="MCK7593613.1"/>
    </source>
</evidence>
<feature type="transmembrane region" description="Helical" evidence="1">
    <location>
        <begin position="371"/>
        <end position="390"/>
    </location>
</feature>
<accession>A0ABT0GGE7</accession>
<dbReference type="RefSeq" id="WP_248207459.1">
    <property type="nucleotide sequence ID" value="NZ_JALNMH010000006.1"/>
</dbReference>
<feature type="transmembrane region" description="Helical" evidence="1">
    <location>
        <begin position="244"/>
        <end position="269"/>
    </location>
</feature>
<feature type="transmembrane region" description="Helical" evidence="1">
    <location>
        <begin position="196"/>
        <end position="224"/>
    </location>
</feature>
<feature type="transmembrane region" description="Helical" evidence="1">
    <location>
        <begin position="320"/>
        <end position="340"/>
    </location>
</feature>
<protein>
    <recommendedName>
        <fullName evidence="4">DUF2029 domain-containing protein</fullName>
    </recommendedName>
</protein>
<feature type="transmembrane region" description="Helical" evidence="1">
    <location>
        <begin position="281"/>
        <end position="300"/>
    </location>
</feature>
<keyword evidence="1" id="KW-1133">Transmembrane helix</keyword>
<gene>
    <name evidence="2" type="ORF">M0G41_08025</name>
</gene>
<keyword evidence="3" id="KW-1185">Reference proteome</keyword>
<feature type="transmembrane region" description="Helical" evidence="1">
    <location>
        <begin position="162"/>
        <end position="184"/>
    </location>
</feature>
<name>A0ABT0GGE7_9GAMM</name>
<feature type="transmembrane region" description="Helical" evidence="1">
    <location>
        <begin position="347"/>
        <end position="365"/>
    </location>
</feature>